<protein>
    <submittedName>
        <fullName evidence="1">17484_t:CDS:1</fullName>
    </submittedName>
</protein>
<accession>A0ABM8VZS2</accession>
<name>A0ABM8VZS2_GIGMA</name>
<reference evidence="1 2" key="1">
    <citation type="submission" date="2021-06" db="EMBL/GenBank/DDBJ databases">
        <authorList>
            <person name="Kallberg Y."/>
            <person name="Tangrot J."/>
            <person name="Rosling A."/>
        </authorList>
    </citation>
    <scope>NUCLEOTIDE SEQUENCE [LARGE SCALE GENOMIC DNA]</scope>
    <source>
        <strain evidence="1 2">120-4 pot B 10/14</strain>
    </source>
</reference>
<dbReference type="Proteomes" id="UP000789901">
    <property type="component" value="Unassembled WGS sequence"/>
</dbReference>
<evidence type="ECO:0000313" key="2">
    <source>
        <dbReference type="Proteomes" id="UP000789901"/>
    </source>
</evidence>
<proteinExistence type="predicted"/>
<feature type="non-terminal residue" evidence="1">
    <location>
        <position position="1"/>
    </location>
</feature>
<gene>
    <name evidence="1" type="ORF">GMARGA_LOCUS1586</name>
</gene>
<keyword evidence="2" id="KW-1185">Reference proteome</keyword>
<dbReference type="EMBL" id="CAJVQB010000426">
    <property type="protein sequence ID" value="CAG8488170.1"/>
    <property type="molecule type" value="Genomic_DNA"/>
</dbReference>
<comment type="caution">
    <text evidence="1">The sequence shown here is derived from an EMBL/GenBank/DDBJ whole genome shotgun (WGS) entry which is preliminary data.</text>
</comment>
<organism evidence="1 2">
    <name type="scientific">Gigaspora margarita</name>
    <dbReference type="NCBI Taxonomy" id="4874"/>
    <lineage>
        <taxon>Eukaryota</taxon>
        <taxon>Fungi</taxon>
        <taxon>Fungi incertae sedis</taxon>
        <taxon>Mucoromycota</taxon>
        <taxon>Glomeromycotina</taxon>
        <taxon>Glomeromycetes</taxon>
        <taxon>Diversisporales</taxon>
        <taxon>Gigasporaceae</taxon>
        <taxon>Gigaspora</taxon>
    </lineage>
</organism>
<evidence type="ECO:0000313" key="1">
    <source>
        <dbReference type="EMBL" id="CAG8488170.1"/>
    </source>
</evidence>
<sequence length="64" mass="7072">HTIEIQNVPSTDAINIQNVTSTDSATSSLISVSPVANNTTNTMDLYLVYYFPLDYFPSDISEIE</sequence>